<evidence type="ECO:0000313" key="2">
    <source>
        <dbReference type="EMBL" id="KIY97901.1"/>
    </source>
</evidence>
<feature type="domain" description="PUB" evidence="1">
    <location>
        <begin position="50"/>
        <end position="105"/>
    </location>
</feature>
<dbReference type="STRING" id="145388.A0A0D2MAC0"/>
<dbReference type="KEGG" id="mng:MNEG_10060"/>
<evidence type="ECO:0000313" key="3">
    <source>
        <dbReference type="Proteomes" id="UP000054498"/>
    </source>
</evidence>
<accession>A0A0D2MAC0</accession>
<dbReference type="PANTHER" id="PTHR46713:SF1">
    <property type="entry name" value="F13M7.16 PROTEIN"/>
    <property type="match status" value="1"/>
</dbReference>
<dbReference type="GeneID" id="25727185"/>
<organism evidence="2 3">
    <name type="scientific">Monoraphidium neglectum</name>
    <dbReference type="NCBI Taxonomy" id="145388"/>
    <lineage>
        <taxon>Eukaryota</taxon>
        <taxon>Viridiplantae</taxon>
        <taxon>Chlorophyta</taxon>
        <taxon>core chlorophytes</taxon>
        <taxon>Chlorophyceae</taxon>
        <taxon>CS clade</taxon>
        <taxon>Sphaeropleales</taxon>
        <taxon>Selenastraceae</taxon>
        <taxon>Monoraphidium</taxon>
    </lineage>
</organism>
<dbReference type="RefSeq" id="XP_013896921.1">
    <property type="nucleotide sequence ID" value="XM_014041467.1"/>
</dbReference>
<dbReference type="OrthoDB" id="336240at2759"/>
<protein>
    <recommendedName>
        <fullName evidence="1">PUB domain-containing protein</fullName>
    </recommendedName>
</protein>
<sequence length="129" mass="13509">MKKAAPGGDEQFKTAAATILKYIGTGERPGLFALGALRLLPSSIKLPGGNVARAPDEDKFRRINLGNAAFQSRVAVVPGAIELLETLGFRREEDGSALVMPREAADPSALSDAGSEVNNALTNPFFGAL</sequence>
<keyword evidence="3" id="KW-1185">Reference proteome</keyword>
<evidence type="ECO:0000259" key="1">
    <source>
        <dbReference type="Pfam" id="PF09409"/>
    </source>
</evidence>
<dbReference type="InterPro" id="IPR036339">
    <property type="entry name" value="PUB-like_dom_sf"/>
</dbReference>
<name>A0A0D2MAC0_9CHLO</name>
<dbReference type="InterPro" id="IPR018997">
    <property type="entry name" value="PUB_domain"/>
</dbReference>
<dbReference type="AlphaFoldDB" id="A0A0D2MAC0"/>
<dbReference type="Gene3D" id="1.20.58.2190">
    <property type="match status" value="1"/>
</dbReference>
<dbReference type="Proteomes" id="UP000054498">
    <property type="component" value="Unassembled WGS sequence"/>
</dbReference>
<dbReference type="SUPFAM" id="SSF143503">
    <property type="entry name" value="PUG domain-like"/>
    <property type="match status" value="1"/>
</dbReference>
<gene>
    <name evidence="2" type="ORF">MNEG_10060</name>
</gene>
<dbReference type="PANTHER" id="PTHR46713">
    <property type="entry name" value="F13M7.16 PROTEIN"/>
    <property type="match status" value="1"/>
</dbReference>
<dbReference type="SMART" id="SM00580">
    <property type="entry name" value="PUG"/>
    <property type="match status" value="1"/>
</dbReference>
<dbReference type="EMBL" id="KK102383">
    <property type="protein sequence ID" value="KIY97901.1"/>
    <property type="molecule type" value="Genomic_DNA"/>
</dbReference>
<dbReference type="Pfam" id="PF09409">
    <property type="entry name" value="PUB"/>
    <property type="match status" value="1"/>
</dbReference>
<proteinExistence type="predicted"/>
<reference evidence="2 3" key="1">
    <citation type="journal article" date="2013" name="BMC Genomics">
        <title>Reconstruction of the lipid metabolism for the microalga Monoraphidium neglectum from its genome sequence reveals characteristics suitable for biofuel production.</title>
        <authorList>
            <person name="Bogen C."/>
            <person name="Al-Dilaimi A."/>
            <person name="Albersmeier A."/>
            <person name="Wichmann J."/>
            <person name="Grundmann M."/>
            <person name="Rupp O."/>
            <person name="Lauersen K.J."/>
            <person name="Blifernez-Klassen O."/>
            <person name="Kalinowski J."/>
            <person name="Goesmann A."/>
            <person name="Mussgnug J.H."/>
            <person name="Kruse O."/>
        </authorList>
    </citation>
    <scope>NUCLEOTIDE SEQUENCE [LARGE SCALE GENOMIC DNA]</scope>
    <source>
        <strain evidence="2 3">SAG 48.87</strain>
    </source>
</reference>